<dbReference type="RefSeq" id="WP_109571734.1">
    <property type="nucleotide sequence ID" value="NZ_UHJL01000001.1"/>
</dbReference>
<protein>
    <recommendedName>
        <fullName evidence="3">Lipoprotein</fullName>
    </recommendedName>
</protein>
<dbReference type="PROSITE" id="PS51257">
    <property type="entry name" value="PROKAR_LIPOPROTEIN"/>
    <property type="match status" value="1"/>
</dbReference>
<reference evidence="1 2" key="1">
    <citation type="submission" date="2017-08" db="EMBL/GenBank/DDBJ databases">
        <authorList>
            <person name="de Groot N.N."/>
        </authorList>
    </citation>
    <scope>NUCLEOTIDE SEQUENCE [LARGE SCALE GENOMIC DNA]</scope>
    <source>
        <strain evidence="1 2">HM2</strain>
    </source>
</reference>
<dbReference type="EMBL" id="UHJL01000001">
    <property type="protein sequence ID" value="SUQ18918.1"/>
    <property type="molecule type" value="Genomic_DNA"/>
</dbReference>
<proteinExistence type="predicted"/>
<sequence length="209" mass="23759">MKKFLSISLIFAVLVLSGCAILTGTRMRPIVLGQMLIYVRVSTAKAYIATEMPEKLEIDTPYNVNFPFYYKNAVHDTTKGIASVTLFNEDLEMGFILASYSKAVQNNPEVFQNDISDSLKTTRIFTAYDEFFKDCTNENLIDAGYNSEKKYTHRCYKITHDDGTPEETCIASRLTPKGNIVVVFMRSLTFDTNVRTELFDAIESIEFKD</sequence>
<gene>
    <name evidence="1" type="ORF">SAMN05661053_0140</name>
</gene>
<evidence type="ECO:0000313" key="1">
    <source>
        <dbReference type="EMBL" id="SUQ18918.1"/>
    </source>
</evidence>
<accession>A0A380RTP6</accession>
<dbReference type="Proteomes" id="UP000255423">
    <property type="component" value="Unassembled WGS sequence"/>
</dbReference>
<evidence type="ECO:0008006" key="3">
    <source>
        <dbReference type="Google" id="ProtNLM"/>
    </source>
</evidence>
<evidence type="ECO:0000313" key="2">
    <source>
        <dbReference type="Proteomes" id="UP000255423"/>
    </source>
</evidence>
<dbReference type="AlphaFoldDB" id="A0A380RTP6"/>
<name>A0A380RTP6_FIBSU</name>
<organism evidence="1 2">
    <name type="scientific">Fibrobacter succinogenes</name>
    <name type="common">Bacteroides succinogenes</name>
    <dbReference type="NCBI Taxonomy" id="833"/>
    <lineage>
        <taxon>Bacteria</taxon>
        <taxon>Pseudomonadati</taxon>
        <taxon>Fibrobacterota</taxon>
        <taxon>Fibrobacteria</taxon>
        <taxon>Fibrobacterales</taxon>
        <taxon>Fibrobacteraceae</taxon>
        <taxon>Fibrobacter</taxon>
    </lineage>
</organism>